<gene>
    <name evidence="2" type="ORF">AWRI3579_g1241</name>
</gene>
<feature type="transmembrane region" description="Helical" evidence="1">
    <location>
        <begin position="149"/>
        <end position="174"/>
    </location>
</feature>
<organism evidence="2 3">
    <name type="scientific">Hanseniaspora osmophila</name>
    <dbReference type="NCBI Taxonomy" id="56408"/>
    <lineage>
        <taxon>Eukaryota</taxon>
        <taxon>Fungi</taxon>
        <taxon>Dikarya</taxon>
        <taxon>Ascomycota</taxon>
        <taxon>Saccharomycotina</taxon>
        <taxon>Saccharomycetes</taxon>
        <taxon>Saccharomycodales</taxon>
        <taxon>Saccharomycodaceae</taxon>
        <taxon>Hanseniaspora</taxon>
    </lineage>
</organism>
<keyword evidence="1" id="KW-0812">Transmembrane</keyword>
<comment type="caution">
    <text evidence="2">The sequence shown here is derived from an EMBL/GenBank/DDBJ whole genome shotgun (WGS) entry which is preliminary data.</text>
</comment>
<dbReference type="EMBL" id="LPNM01000006">
    <property type="protein sequence ID" value="OEJ86408.1"/>
    <property type="molecule type" value="Genomic_DNA"/>
</dbReference>
<evidence type="ECO:0000313" key="3">
    <source>
        <dbReference type="Proteomes" id="UP000095728"/>
    </source>
</evidence>
<protein>
    <submittedName>
        <fullName evidence="2">Protein PUN1</fullName>
    </submittedName>
</protein>
<evidence type="ECO:0000313" key="2">
    <source>
        <dbReference type="EMBL" id="OEJ86408.1"/>
    </source>
</evidence>
<dbReference type="OrthoDB" id="4480814at2759"/>
<dbReference type="FunCoup" id="A0A1E5RHL7">
    <property type="interactions" value="79"/>
</dbReference>
<dbReference type="InterPro" id="IPR052413">
    <property type="entry name" value="SUR7_domain"/>
</dbReference>
<dbReference type="PANTHER" id="PTHR28019:SF2">
    <property type="entry name" value="CELL MEMBRANE PROTEIN YLR413W-RELATED"/>
    <property type="match status" value="1"/>
</dbReference>
<dbReference type="AlphaFoldDB" id="A0A1E5RHL7"/>
<feature type="transmembrane region" description="Helical" evidence="1">
    <location>
        <begin position="186"/>
        <end position="214"/>
    </location>
</feature>
<reference evidence="3" key="1">
    <citation type="journal article" date="2016" name="Genome Announc.">
        <title>Genome sequences of three species of Hanseniaspora isolated from spontaneous wine fermentations.</title>
        <authorList>
            <person name="Sternes P.R."/>
            <person name="Lee D."/>
            <person name="Kutyna D.R."/>
            <person name="Borneman A.R."/>
        </authorList>
    </citation>
    <scope>NUCLEOTIDE SEQUENCE [LARGE SCALE GENOMIC DNA]</scope>
    <source>
        <strain evidence="3">AWRI3579</strain>
    </source>
</reference>
<proteinExistence type="predicted"/>
<accession>A0A1E5RHL7</accession>
<dbReference type="Pfam" id="PF06687">
    <property type="entry name" value="SUR7"/>
    <property type="match status" value="1"/>
</dbReference>
<dbReference type="STRING" id="56408.A0A1E5RHL7"/>
<dbReference type="Proteomes" id="UP000095728">
    <property type="component" value="Unassembled WGS sequence"/>
</dbReference>
<feature type="transmembrane region" description="Helical" evidence="1">
    <location>
        <begin position="234"/>
        <end position="257"/>
    </location>
</feature>
<dbReference type="GO" id="GO:0031505">
    <property type="term" value="P:fungal-type cell wall organization"/>
    <property type="evidence" value="ECO:0007669"/>
    <property type="project" value="TreeGrafter"/>
</dbReference>
<sequence>MYLSTLFLALFFNIAAFVLGIFALLGSTYNSEPLNKIYAAQLNLKNMSLEKVFPTVASQLSSSSSLTLSSFGLPSYINFGLWSYCTGNTTNTVYYCSKPNGIQNLNFNQILEDQITNTEVLSLIDSLADILLPSSFSNDINTFNKLAKAMFLCLIIAVVLLAIQMIITIVKIIFCWFPSTFKIFTLWILRVIAFLSFIGVAISAAISTAVYSVAKKQINNNSSDYGLELSMRPAFYGIIWGAVVASFINLLLVCLFCRLRDNKYYQSQQEIQPIFIPTGQQAGPYQTKQHDLPKFERTNSYYK</sequence>
<dbReference type="PANTHER" id="PTHR28019">
    <property type="entry name" value="CELL MEMBRANE PROTEIN YLR413W-RELATED"/>
    <property type="match status" value="1"/>
</dbReference>
<keyword evidence="1" id="KW-1133">Transmembrane helix</keyword>
<dbReference type="Gene3D" id="1.20.140.150">
    <property type="match status" value="1"/>
</dbReference>
<dbReference type="InterPro" id="IPR009571">
    <property type="entry name" value="SUR7/Rim9-like_fungi"/>
</dbReference>
<keyword evidence="3" id="KW-1185">Reference proteome</keyword>
<name>A0A1E5RHL7_9ASCO</name>
<dbReference type="GO" id="GO:0051285">
    <property type="term" value="C:cell cortex of cell tip"/>
    <property type="evidence" value="ECO:0007669"/>
    <property type="project" value="TreeGrafter"/>
</dbReference>
<feature type="transmembrane region" description="Helical" evidence="1">
    <location>
        <begin position="7"/>
        <end position="26"/>
    </location>
</feature>
<dbReference type="GO" id="GO:0005886">
    <property type="term" value="C:plasma membrane"/>
    <property type="evidence" value="ECO:0007669"/>
    <property type="project" value="InterPro"/>
</dbReference>
<keyword evidence="1" id="KW-0472">Membrane</keyword>
<evidence type="ECO:0000256" key="1">
    <source>
        <dbReference type="SAM" id="Phobius"/>
    </source>
</evidence>
<dbReference type="InParanoid" id="A0A1E5RHL7"/>